<keyword evidence="8" id="KW-1185">Reference proteome</keyword>
<evidence type="ECO:0000256" key="3">
    <source>
        <dbReference type="ARBA" id="ARBA00022723"/>
    </source>
</evidence>
<dbReference type="SFLD" id="SFLDG01386">
    <property type="entry name" value="main_SPASM_domain-containing"/>
    <property type="match status" value="1"/>
</dbReference>
<dbReference type="SFLD" id="SFLDS00029">
    <property type="entry name" value="Radical_SAM"/>
    <property type="match status" value="1"/>
</dbReference>
<feature type="domain" description="Radical SAM core" evidence="6">
    <location>
        <begin position="90"/>
        <end position="323"/>
    </location>
</feature>
<dbReference type="PROSITE" id="PS51918">
    <property type="entry name" value="RADICAL_SAM"/>
    <property type="match status" value="1"/>
</dbReference>
<dbReference type="SFLD" id="SFLDG01067">
    <property type="entry name" value="SPASM/twitch_domain_containing"/>
    <property type="match status" value="1"/>
</dbReference>
<dbReference type="InterPro" id="IPR024025">
    <property type="entry name" value="SCIFF_rSAM_maturase"/>
</dbReference>
<dbReference type="InterPro" id="IPR023885">
    <property type="entry name" value="4Fe4S-binding_SPASM_dom"/>
</dbReference>
<evidence type="ECO:0000256" key="5">
    <source>
        <dbReference type="ARBA" id="ARBA00023014"/>
    </source>
</evidence>
<evidence type="ECO:0000313" key="8">
    <source>
        <dbReference type="Proteomes" id="UP000013378"/>
    </source>
</evidence>
<dbReference type="GO" id="GO:0051536">
    <property type="term" value="F:iron-sulfur cluster binding"/>
    <property type="evidence" value="ECO:0007669"/>
    <property type="project" value="UniProtKB-KW"/>
</dbReference>
<dbReference type="EMBL" id="ARZA01000130">
    <property type="protein sequence ID" value="EOD00666.1"/>
    <property type="molecule type" value="Genomic_DNA"/>
</dbReference>
<dbReference type="PATRIC" id="fig|1304284.3.peg.1237"/>
<dbReference type="PANTHER" id="PTHR43273:SF8">
    <property type="entry name" value="RADICAL SAM DOMAIN PROTEIN"/>
    <property type="match status" value="1"/>
</dbReference>
<organism evidence="7 8">
    <name type="scientific">Caldisalinibacter kiritimatiensis</name>
    <dbReference type="NCBI Taxonomy" id="1304284"/>
    <lineage>
        <taxon>Bacteria</taxon>
        <taxon>Bacillati</taxon>
        <taxon>Bacillota</taxon>
        <taxon>Tissierellia</taxon>
        <taxon>Tissierellales</taxon>
        <taxon>Thermohalobacteraceae</taxon>
        <taxon>Caldisalinibacter</taxon>
    </lineage>
</organism>
<dbReference type="CDD" id="cd21124">
    <property type="entry name" value="SPASM_CteB-like"/>
    <property type="match status" value="1"/>
</dbReference>
<gene>
    <name evidence="7" type="ORF">L21TH_1267</name>
</gene>
<proteinExistence type="predicted"/>
<dbReference type="InterPro" id="IPR023867">
    <property type="entry name" value="Sulphatase_maturase_rSAM"/>
</dbReference>
<evidence type="ECO:0000256" key="4">
    <source>
        <dbReference type="ARBA" id="ARBA00023004"/>
    </source>
</evidence>
<dbReference type="Gene3D" id="3.20.20.70">
    <property type="entry name" value="Aldolase class I"/>
    <property type="match status" value="1"/>
</dbReference>
<comment type="cofactor">
    <cofactor evidence="1">
        <name>[4Fe-4S] cluster</name>
        <dbReference type="ChEBI" id="CHEBI:49883"/>
    </cofactor>
</comment>
<dbReference type="NCBIfam" id="TIGR04085">
    <property type="entry name" value="rSAM_more_4Fe4S"/>
    <property type="match status" value="1"/>
</dbReference>
<evidence type="ECO:0000259" key="6">
    <source>
        <dbReference type="PROSITE" id="PS51918"/>
    </source>
</evidence>
<dbReference type="InterPro" id="IPR047602">
    <property type="entry name" value="SPASM_CteB-like"/>
</dbReference>
<accession>R1CPR4</accession>
<evidence type="ECO:0000313" key="7">
    <source>
        <dbReference type="EMBL" id="EOD00666.1"/>
    </source>
</evidence>
<dbReference type="AlphaFoldDB" id="R1CPR4"/>
<comment type="caution">
    <text evidence="7">The sequence shown here is derived from an EMBL/GenBank/DDBJ whole genome shotgun (WGS) entry which is preliminary data.</text>
</comment>
<dbReference type="Pfam" id="PF13186">
    <property type="entry name" value="SPASM"/>
    <property type="match status" value="1"/>
</dbReference>
<dbReference type="InterPro" id="IPR013785">
    <property type="entry name" value="Aldolase_TIM"/>
</dbReference>
<dbReference type="Proteomes" id="UP000013378">
    <property type="component" value="Unassembled WGS sequence"/>
</dbReference>
<dbReference type="STRING" id="1304284.L21TH_1267"/>
<evidence type="ECO:0000256" key="2">
    <source>
        <dbReference type="ARBA" id="ARBA00022691"/>
    </source>
</evidence>
<keyword evidence="4" id="KW-0408">Iron</keyword>
<sequence>MSSKIHRFEMNNKKIVLDINSGSVHVVDDLVWDIVSLYEDNDIESVIDKLKDKYNEDDIKEAYSEIKILEENELLFSEDKYPKDFEYNSQNVIKAMCLHVAHDCNLKCEYCFASQGDFQGERLLMPLEVGKKALEFLVENSGNRRNLEVDFFGGEPLMNFDVVKELVYYGRELEKKHNKNFRFTITTNGVLLNDENIKFINEHMDNVVLSLDGRKEVNDNMRKTINGGGSHDIIVPKFKKLVDERGDKLYYVRGTFTSKNLDFSKDVLYIRDLGFDIVSVEPVVTDPKFDYAIREEHLGIILEEYEKLSKEYIRYHKEGKGFQFFHFMTDLNQGPCIIKRVAGCGAGSEYVAVTPEGDLYPCHQFVGEEEFKMGDIWNGIQNTELRDKFKSANIFTKEGCKDCWARFYCSGGCHANAYHNNGDIKKPDKIGCEMEKKRIECALSIAANLNQEG</sequence>
<dbReference type="eggNOG" id="COG0641">
    <property type="taxonomic scope" value="Bacteria"/>
</dbReference>
<keyword evidence="5" id="KW-0411">Iron-sulfur</keyword>
<dbReference type="InterPro" id="IPR007197">
    <property type="entry name" value="rSAM"/>
</dbReference>
<dbReference type="Pfam" id="PF04055">
    <property type="entry name" value="Radical_SAM"/>
    <property type="match status" value="1"/>
</dbReference>
<dbReference type="SFLD" id="SFLDG01384">
    <property type="entry name" value="thioether_bond_formation_requi"/>
    <property type="match status" value="1"/>
</dbReference>
<dbReference type="OrthoDB" id="9808591at2"/>
<dbReference type="GO" id="GO:0016491">
    <property type="term" value="F:oxidoreductase activity"/>
    <property type="evidence" value="ECO:0007669"/>
    <property type="project" value="InterPro"/>
</dbReference>
<dbReference type="GO" id="GO:0046872">
    <property type="term" value="F:metal ion binding"/>
    <property type="evidence" value="ECO:0007669"/>
    <property type="project" value="UniProtKB-KW"/>
</dbReference>
<dbReference type="PANTHER" id="PTHR43273">
    <property type="entry name" value="ANAEROBIC SULFATASE-MATURATING ENZYME HOMOLOG ASLB-RELATED"/>
    <property type="match status" value="1"/>
</dbReference>
<dbReference type="CDD" id="cd01335">
    <property type="entry name" value="Radical_SAM"/>
    <property type="match status" value="1"/>
</dbReference>
<keyword evidence="2" id="KW-0949">S-adenosyl-L-methionine</keyword>
<keyword evidence="3" id="KW-0479">Metal-binding</keyword>
<protein>
    <submittedName>
        <fullName evidence="7">Transcriptional regulatory protein</fullName>
    </submittedName>
</protein>
<dbReference type="InterPro" id="IPR058240">
    <property type="entry name" value="rSAM_sf"/>
</dbReference>
<dbReference type="NCBIfam" id="TIGR03974">
    <property type="entry name" value="rSAM_six_Cys"/>
    <property type="match status" value="1"/>
</dbReference>
<name>R1CPR4_9FIRM</name>
<dbReference type="RefSeq" id="WP_006312039.1">
    <property type="nucleotide sequence ID" value="NZ_ARZA01000130.1"/>
</dbReference>
<evidence type="ECO:0000256" key="1">
    <source>
        <dbReference type="ARBA" id="ARBA00001966"/>
    </source>
</evidence>
<dbReference type="SUPFAM" id="SSF102114">
    <property type="entry name" value="Radical SAM enzymes"/>
    <property type="match status" value="1"/>
</dbReference>
<reference evidence="7 8" key="1">
    <citation type="journal article" date="2015" name="Geomicrobiol. J.">
        <title>Caldisalinibacter kiritimatiensis gen. nov., sp. nov., a moderately thermohalophilic thiosulfate-reducing bacterium from a hypersaline microbial mat.</title>
        <authorList>
            <person name="Ben Hania W."/>
            <person name="Joseph M."/>
            <person name="Fiebig A."/>
            <person name="Bunk B."/>
            <person name="Klenk H.-P."/>
            <person name="Fardeau M.-L."/>
            <person name="Spring S."/>
        </authorList>
    </citation>
    <scope>NUCLEOTIDE SEQUENCE [LARGE SCALE GENOMIC DNA]</scope>
    <source>
        <strain evidence="7 8">L21-TH-D2</strain>
    </source>
</reference>